<evidence type="ECO:0000256" key="1">
    <source>
        <dbReference type="SAM" id="Phobius"/>
    </source>
</evidence>
<keyword evidence="4" id="KW-1185">Reference proteome</keyword>
<evidence type="ECO:0000259" key="2">
    <source>
        <dbReference type="Pfam" id="PF14317"/>
    </source>
</evidence>
<sequence>MVRYAVRRDELWTWYWLAWKRTLWLYHVAIIAMVMTTFVLMEVGGAPGVAVVAGGFTSAALVGAMIMYPQLRYTPQERTLRFDEAGISYERGKQSGRLSWSRIRSVARAGDGITVTGRGQSAFIIPGRAFENTAVRDEALSTIAALQRGAD</sequence>
<evidence type="ECO:0000313" key="4">
    <source>
        <dbReference type="Proteomes" id="UP000587415"/>
    </source>
</evidence>
<accession>A0A7X6BQ94</accession>
<keyword evidence="1" id="KW-1133">Transmembrane helix</keyword>
<feature type="transmembrane region" description="Helical" evidence="1">
    <location>
        <begin position="23"/>
        <end position="41"/>
    </location>
</feature>
<dbReference type="InterPro" id="IPR025588">
    <property type="entry name" value="YcxB-like_C"/>
</dbReference>
<gene>
    <name evidence="3" type="ORF">GGQ87_002676</name>
</gene>
<proteinExistence type="predicted"/>
<dbReference type="Pfam" id="PF14317">
    <property type="entry name" value="YcxB"/>
    <property type="match status" value="1"/>
</dbReference>
<dbReference type="Proteomes" id="UP000587415">
    <property type="component" value="Unassembled WGS sequence"/>
</dbReference>
<reference evidence="3 4" key="1">
    <citation type="submission" date="2020-03" db="EMBL/GenBank/DDBJ databases">
        <title>Genomic Encyclopedia of Type Strains, Phase IV (KMG-IV): sequencing the most valuable type-strain genomes for metagenomic binning, comparative biology and taxonomic classification.</title>
        <authorList>
            <person name="Goeker M."/>
        </authorList>
    </citation>
    <scope>NUCLEOTIDE SEQUENCE [LARGE SCALE GENOMIC DNA]</scope>
    <source>
        <strain evidence="3 4">DSM 4736</strain>
    </source>
</reference>
<dbReference type="AlphaFoldDB" id="A0A7X6BQ94"/>
<comment type="caution">
    <text evidence="3">The sequence shown here is derived from an EMBL/GenBank/DDBJ whole genome shotgun (WGS) entry which is preliminary data.</text>
</comment>
<protein>
    <recommendedName>
        <fullName evidence="2">YcxB-like C-terminal domain-containing protein</fullName>
    </recommendedName>
</protein>
<organism evidence="3 4">
    <name type="scientific">Brevundimonas alba</name>
    <dbReference type="NCBI Taxonomy" id="74314"/>
    <lineage>
        <taxon>Bacteria</taxon>
        <taxon>Pseudomonadati</taxon>
        <taxon>Pseudomonadota</taxon>
        <taxon>Alphaproteobacteria</taxon>
        <taxon>Caulobacterales</taxon>
        <taxon>Caulobacteraceae</taxon>
        <taxon>Brevundimonas</taxon>
    </lineage>
</organism>
<evidence type="ECO:0000313" key="3">
    <source>
        <dbReference type="EMBL" id="NJC42381.1"/>
    </source>
</evidence>
<name>A0A7X6BQ94_9CAUL</name>
<keyword evidence="1" id="KW-0812">Transmembrane</keyword>
<feature type="transmembrane region" description="Helical" evidence="1">
    <location>
        <begin position="47"/>
        <end position="68"/>
    </location>
</feature>
<dbReference type="EMBL" id="JAATJM010000002">
    <property type="protein sequence ID" value="NJC42381.1"/>
    <property type="molecule type" value="Genomic_DNA"/>
</dbReference>
<keyword evidence="1" id="KW-0472">Membrane</keyword>
<feature type="domain" description="YcxB-like C-terminal" evidence="2">
    <location>
        <begin position="82"/>
        <end position="133"/>
    </location>
</feature>
<dbReference type="RefSeq" id="WP_168048549.1">
    <property type="nucleotide sequence ID" value="NZ_JAATJM010000002.1"/>
</dbReference>